<proteinExistence type="predicted"/>
<dbReference type="EMBL" id="JADWDC010000076">
    <property type="protein sequence ID" value="MCC0179294.1"/>
    <property type="molecule type" value="Genomic_DNA"/>
</dbReference>
<name>A0A964FKM2_9CYAN</name>
<evidence type="ECO:0000313" key="3">
    <source>
        <dbReference type="EMBL" id="MCC0179294.1"/>
    </source>
</evidence>
<feature type="transmembrane region" description="Helical" evidence="1">
    <location>
        <begin position="251"/>
        <end position="270"/>
    </location>
</feature>
<keyword evidence="1" id="KW-0812">Transmembrane</keyword>
<dbReference type="InterPro" id="IPR029044">
    <property type="entry name" value="Nucleotide-diphossugar_trans"/>
</dbReference>
<gene>
    <name evidence="3" type="ORF">I4641_20225</name>
</gene>
<dbReference type="InterPro" id="IPR050256">
    <property type="entry name" value="Glycosyltransferase_2"/>
</dbReference>
<feature type="domain" description="Glycosyltransferase 2-like" evidence="2">
    <location>
        <begin position="19"/>
        <end position="140"/>
    </location>
</feature>
<feature type="transmembrane region" description="Helical" evidence="1">
    <location>
        <begin position="384"/>
        <end position="410"/>
    </location>
</feature>
<organism evidence="3 4">
    <name type="scientific">Waterburya agarophytonicola KI4</name>
    <dbReference type="NCBI Taxonomy" id="2874699"/>
    <lineage>
        <taxon>Bacteria</taxon>
        <taxon>Bacillati</taxon>
        <taxon>Cyanobacteriota</taxon>
        <taxon>Cyanophyceae</taxon>
        <taxon>Pleurocapsales</taxon>
        <taxon>Hyellaceae</taxon>
        <taxon>Waterburya</taxon>
        <taxon>Waterburya agarophytonicola</taxon>
    </lineage>
</organism>
<keyword evidence="1" id="KW-0472">Membrane</keyword>
<dbReference type="Gene3D" id="3.90.550.10">
    <property type="entry name" value="Spore Coat Polysaccharide Biosynthesis Protein SpsA, Chain A"/>
    <property type="match status" value="1"/>
</dbReference>
<dbReference type="Proteomes" id="UP000729733">
    <property type="component" value="Unassembled WGS sequence"/>
</dbReference>
<evidence type="ECO:0000313" key="4">
    <source>
        <dbReference type="Proteomes" id="UP000729733"/>
    </source>
</evidence>
<evidence type="ECO:0000256" key="1">
    <source>
        <dbReference type="SAM" id="Phobius"/>
    </source>
</evidence>
<feature type="transmembrane region" description="Helical" evidence="1">
    <location>
        <begin position="497"/>
        <end position="517"/>
    </location>
</feature>
<evidence type="ECO:0000259" key="2">
    <source>
        <dbReference type="Pfam" id="PF00535"/>
    </source>
</evidence>
<reference evidence="3" key="1">
    <citation type="journal article" date="2021" name="Antonie Van Leeuwenhoek">
        <title>Draft genome and description of Waterburya agarophytonicola gen. nov. sp. nov. (Pleurocapsales, Cyanobacteria): a seaweed symbiont.</title>
        <authorList>
            <person name="Bonthond G."/>
            <person name="Shalygin S."/>
            <person name="Bayer T."/>
            <person name="Weinberger F."/>
        </authorList>
    </citation>
    <scope>NUCLEOTIDE SEQUENCE</scope>
    <source>
        <strain evidence="3">KI4</strain>
    </source>
</reference>
<keyword evidence="4" id="KW-1185">Reference proteome</keyword>
<feature type="transmembrane region" description="Helical" evidence="1">
    <location>
        <begin position="644"/>
        <end position="662"/>
    </location>
</feature>
<dbReference type="CDD" id="cd04179">
    <property type="entry name" value="DPM_DPG-synthase_like"/>
    <property type="match status" value="1"/>
</dbReference>
<dbReference type="AlphaFoldDB" id="A0A964FKM2"/>
<sequence length="671" mass="75981">MCQQSSRQFVDTSLDNVLVIIPVRNEEVTIAAVIKSLQEFGLNKIRVVDNASSDRSGIVAEEAGAEVLYEPIPGYGQACWTGLQNIPSEIDWILFCDGDGSDDLNCLPQFLILRSQYDLVLGDRRATPAGKAVMTLIQHFGNGLAGWLIDLGWGYKYQDLGPLRLIRKSALNRIAMEDRGFGWTVEMQVRAIEESLNICEIPVNYRPRQGGRSKISGTISGSFKAGTIILSTLGKLYLKKAKNQERRKEKIVLWVSTLLLLIGAIISMPHGDFRHFENAIEFGYGIAIMCLGFIFSWGIKSLNLWWFWVVAIATRLILLFMYPGDDIWRYIWEGYIQTKGFSPYDFAPNAVELIPYRSSWWSQINHQNVSAIYPPMTQLGFKGLAAISSSVILFKSSFAIADLLICWLLITKFSYLQATFYAWNPLVIYSFAGGGHYDSWFILPLVAAWILLDKQTNKKTSIFTCLLIGISIAVKWISLPILVFLSWINLLKTNFKIAIIVFSVGILPLCLSAYFFCNGDSCSLIPTSSTFVSHGRSAEFLPHLLAKVWYPSTKNNSIFAIPLGLITLFLLFKVRNLQQFILNFLAALLLISPIIHAWYFTWIIPFAVGTKNWGIRLVSLSAFTYFVLPYRQALGNNNWNLTDIETGFLWLPFIFGLAWSWWRSLCDRHKI</sequence>
<feature type="transmembrane region" description="Helical" evidence="1">
    <location>
        <begin position="557"/>
        <end position="574"/>
    </location>
</feature>
<accession>A0A964FKM2</accession>
<dbReference type="RefSeq" id="WP_229642394.1">
    <property type="nucleotide sequence ID" value="NZ_JADWDC010000076.1"/>
</dbReference>
<dbReference type="PANTHER" id="PTHR48090">
    <property type="entry name" value="UNDECAPRENYL-PHOSPHATE 4-DEOXY-4-FORMAMIDO-L-ARABINOSE TRANSFERASE-RELATED"/>
    <property type="match status" value="1"/>
</dbReference>
<dbReference type="Pfam" id="PF26314">
    <property type="entry name" value="MptA_B_family"/>
    <property type="match status" value="1"/>
</dbReference>
<dbReference type="Pfam" id="PF00535">
    <property type="entry name" value="Glycos_transf_2"/>
    <property type="match status" value="1"/>
</dbReference>
<feature type="transmembrane region" description="Helical" evidence="1">
    <location>
        <begin position="305"/>
        <end position="322"/>
    </location>
</feature>
<feature type="transmembrane region" description="Helical" evidence="1">
    <location>
        <begin position="426"/>
        <end position="452"/>
    </location>
</feature>
<feature type="transmembrane region" description="Helical" evidence="1">
    <location>
        <begin position="282"/>
        <end position="299"/>
    </location>
</feature>
<dbReference type="InterPro" id="IPR001173">
    <property type="entry name" value="Glyco_trans_2-like"/>
</dbReference>
<keyword evidence="1" id="KW-1133">Transmembrane helix</keyword>
<feature type="transmembrane region" description="Helical" evidence="1">
    <location>
        <begin position="580"/>
        <end position="601"/>
    </location>
</feature>
<protein>
    <submittedName>
        <fullName evidence="3">Glycosyltransferase family 2 protein</fullName>
    </submittedName>
</protein>
<feature type="transmembrane region" description="Helical" evidence="1">
    <location>
        <begin position="464"/>
        <end position="485"/>
    </location>
</feature>
<dbReference type="SUPFAM" id="SSF53448">
    <property type="entry name" value="Nucleotide-diphospho-sugar transferases"/>
    <property type="match status" value="1"/>
</dbReference>
<comment type="caution">
    <text evidence="3">The sequence shown here is derived from an EMBL/GenBank/DDBJ whole genome shotgun (WGS) entry which is preliminary data.</text>
</comment>
<dbReference type="PANTHER" id="PTHR48090:SF7">
    <property type="entry name" value="RFBJ PROTEIN"/>
    <property type="match status" value="1"/>
</dbReference>